<keyword evidence="1" id="KW-0378">Hydrolase</keyword>
<dbReference type="InterPro" id="IPR006439">
    <property type="entry name" value="HAD-SF_hydro_IA"/>
</dbReference>
<dbReference type="Proteomes" id="UP001183202">
    <property type="component" value="Unassembled WGS sequence"/>
</dbReference>
<dbReference type="CDD" id="cd07505">
    <property type="entry name" value="HAD_BPGM-like"/>
    <property type="match status" value="1"/>
</dbReference>
<evidence type="ECO:0000313" key="2">
    <source>
        <dbReference type="Proteomes" id="UP001183202"/>
    </source>
</evidence>
<dbReference type="Gene3D" id="1.10.150.240">
    <property type="entry name" value="Putative phosphatase, domain 2"/>
    <property type="match status" value="1"/>
</dbReference>
<dbReference type="Pfam" id="PF00702">
    <property type="entry name" value="Hydrolase"/>
    <property type="match status" value="1"/>
</dbReference>
<evidence type="ECO:0000313" key="1">
    <source>
        <dbReference type="EMBL" id="MDT0351293.1"/>
    </source>
</evidence>
<reference evidence="2" key="1">
    <citation type="submission" date="2023-07" db="EMBL/GenBank/DDBJ databases">
        <title>30 novel species of actinomycetes from the DSMZ collection.</title>
        <authorList>
            <person name="Nouioui I."/>
        </authorList>
    </citation>
    <scope>NUCLEOTIDE SEQUENCE [LARGE SCALE GENOMIC DNA]</scope>
    <source>
        <strain evidence="2">DSM 45834</strain>
    </source>
</reference>
<comment type="caution">
    <text evidence="1">The sequence shown here is derived from an EMBL/GenBank/DDBJ whole genome shotgun (WGS) entry which is preliminary data.</text>
</comment>
<dbReference type="GO" id="GO:0016787">
    <property type="term" value="F:hydrolase activity"/>
    <property type="evidence" value="ECO:0007669"/>
    <property type="project" value="UniProtKB-KW"/>
</dbReference>
<dbReference type="PANTHER" id="PTHR18901:SF38">
    <property type="entry name" value="PSEUDOURIDINE-5'-PHOSPHATASE"/>
    <property type="match status" value="1"/>
</dbReference>
<dbReference type="InterPro" id="IPR023214">
    <property type="entry name" value="HAD_sf"/>
</dbReference>
<dbReference type="SUPFAM" id="SSF56784">
    <property type="entry name" value="HAD-like"/>
    <property type="match status" value="1"/>
</dbReference>
<sequence>MDGTLIDSERLWDVSLRATARELGGELSARAIASLVGVDIDTSIVVLLGDLGLPATPDRIAWTYERLVELTEELFLAGDVEWRPGARAALQTVRDAGIPTALVTNSLRRITELALEGIGREFFDVTVCGDEVEAGKPAPDPYLRAAELLDVRAAACVAVEDSPNGALAAERAGAAVLVVPCDVPVPAGPRRTFRNDLVGLTARELGAVWRTASERVA</sequence>
<gene>
    <name evidence="1" type="ORF">RM445_17325</name>
</gene>
<proteinExistence type="predicted"/>
<dbReference type="NCBIfam" id="TIGR01509">
    <property type="entry name" value="HAD-SF-IA-v3"/>
    <property type="match status" value="1"/>
</dbReference>
<organism evidence="1 2">
    <name type="scientific">Pseudonocardia charpentierae</name>
    <dbReference type="NCBI Taxonomy" id="3075545"/>
    <lineage>
        <taxon>Bacteria</taxon>
        <taxon>Bacillati</taxon>
        <taxon>Actinomycetota</taxon>
        <taxon>Actinomycetes</taxon>
        <taxon>Pseudonocardiales</taxon>
        <taxon>Pseudonocardiaceae</taxon>
        <taxon>Pseudonocardia</taxon>
    </lineage>
</organism>
<dbReference type="InterPro" id="IPR036412">
    <property type="entry name" value="HAD-like_sf"/>
</dbReference>
<dbReference type="EMBL" id="JAVREJ010000012">
    <property type="protein sequence ID" value="MDT0351293.1"/>
    <property type="molecule type" value="Genomic_DNA"/>
</dbReference>
<dbReference type="InterPro" id="IPR023198">
    <property type="entry name" value="PGP-like_dom2"/>
</dbReference>
<name>A0ABU2NE40_9PSEU</name>
<protein>
    <submittedName>
        <fullName evidence="1">HAD family hydrolase</fullName>
    </submittedName>
</protein>
<accession>A0ABU2NE40</accession>
<dbReference type="Gene3D" id="3.40.50.1000">
    <property type="entry name" value="HAD superfamily/HAD-like"/>
    <property type="match status" value="1"/>
</dbReference>
<dbReference type="PANTHER" id="PTHR18901">
    <property type="entry name" value="2-DEOXYGLUCOSE-6-PHOSPHATE PHOSPHATASE 2"/>
    <property type="match status" value="1"/>
</dbReference>
<keyword evidence="2" id="KW-1185">Reference proteome</keyword>